<evidence type="ECO:0000256" key="1">
    <source>
        <dbReference type="SAM" id="MobiDB-lite"/>
    </source>
</evidence>
<dbReference type="Proteomes" id="UP000326396">
    <property type="component" value="Linkage Group LG1"/>
</dbReference>
<dbReference type="AlphaFoldDB" id="A0A5N6Q2B1"/>
<dbReference type="EMBL" id="SZYD01000001">
    <property type="protein sequence ID" value="KAD7478692.1"/>
    <property type="molecule type" value="Genomic_DNA"/>
</dbReference>
<feature type="compositionally biased region" description="Low complexity" evidence="1">
    <location>
        <begin position="110"/>
        <end position="120"/>
    </location>
</feature>
<reference evidence="2 3" key="1">
    <citation type="submission" date="2019-05" db="EMBL/GenBank/DDBJ databases">
        <title>Mikania micrantha, genome provides insights into the molecular mechanism of rapid growth.</title>
        <authorList>
            <person name="Liu B."/>
        </authorList>
    </citation>
    <scope>NUCLEOTIDE SEQUENCE [LARGE SCALE GENOMIC DNA]</scope>
    <source>
        <strain evidence="2">NLD-2019</strain>
        <tissue evidence="2">Leaf</tissue>
    </source>
</reference>
<name>A0A5N6Q2B1_9ASTR</name>
<sequence>MEKRRSCTVKNLPASVLDAAAKRRPLIARINGSFALFLLPYTWDLGIGMSAKIGSHQLLLVFIFFNPLRNLRIYLHLHRHLILQFTITMARGMNMQSSSVEPPPVRARISPPSDSSSSPSHSRELSH</sequence>
<proteinExistence type="predicted"/>
<protein>
    <submittedName>
        <fullName evidence="2">Uncharacterized protein</fullName>
    </submittedName>
</protein>
<organism evidence="2 3">
    <name type="scientific">Mikania micrantha</name>
    <name type="common">bitter vine</name>
    <dbReference type="NCBI Taxonomy" id="192012"/>
    <lineage>
        <taxon>Eukaryota</taxon>
        <taxon>Viridiplantae</taxon>
        <taxon>Streptophyta</taxon>
        <taxon>Embryophyta</taxon>
        <taxon>Tracheophyta</taxon>
        <taxon>Spermatophyta</taxon>
        <taxon>Magnoliopsida</taxon>
        <taxon>eudicotyledons</taxon>
        <taxon>Gunneridae</taxon>
        <taxon>Pentapetalae</taxon>
        <taxon>asterids</taxon>
        <taxon>campanulids</taxon>
        <taxon>Asterales</taxon>
        <taxon>Asteraceae</taxon>
        <taxon>Asteroideae</taxon>
        <taxon>Heliantheae alliance</taxon>
        <taxon>Eupatorieae</taxon>
        <taxon>Mikania</taxon>
    </lineage>
</organism>
<keyword evidence="3" id="KW-1185">Reference proteome</keyword>
<evidence type="ECO:0000313" key="2">
    <source>
        <dbReference type="EMBL" id="KAD7478692.1"/>
    </source>
</evidence>
<accession>A0A5N6Q2B1</accession>
<evidence type="ECO:0000313" key="3">
    <source>
        <dbReference type="Proteomes" id="UP000326396"/>
    </source>
</evidence>
<comment type="caution">
    <text evidence="2">The sequence shown here is derived from an EMBL/GenBank/DDBJ whole genome shotgun (WGS) entry which is preliminary data.</text>
</comment>
<gene>
    <name evidence="2" type="ORF">E3N88_01828</name>
</gene>
<feature type="region of interest" description="Disordered" evidence="1">
    <location>
        <begin position="95"/>
        <end position="127"/>
    </location>
</feature>